<dbReference type="OrthoDB" id="445301at2759"/>
<feature type="transmembrane region" description="Helical" evidence="1">
    <location>
        <begin position="38"/>
        <end position="59"/>
    </location>
</feature>
<organism evidence="2 3">
    <name type="scientific">Rhodotorula diobovata</name>
    <dbReference type="NCBI Taxonomy" id="5288"/>
    <lineage>
        <taxon>Eukaryota</taxon>
        <taxon>Fungi</taxon>
        <taxon>Dikarya</taxon>
        <taxon>Basidiomycota</taxon>
        <taxon>Pucciniomycotina</taxon>
        <taxon>Microbotryomycetes</taxon>
        <taxon>Sporidiobolales</taxon>
        <taxon>Sporidiobolaceae</taxon>
        <taxon>Rhodotorula</taxon>
    </lineage>
</organism>
<reference evidence="2 3" key="1">
    <citation type="submission" date="2019-03" db="EMBL/GenBank/DDBJ databases">
        <title>Rhodosporidium diobovatum UCD-FST 08-225 genome sequencing, assembly, and annotation.</title>
        <authorList>
            <person name="Fakankun I.U."/>
            <person name="Fristensky B."/>
            <person name="Levin D.B."/>
        </authorList>
    </citation>
    <scope>NUCLEOTIDE SEQUENCE [LARGE SCALE GENOMIC DNA]</scope>
    <source>
        <strain evidence="2 3">UCD-FST 08-225</strain>
    </source>
</reference>
<dbReference type="GO" id="GO:0016255">
    <property type="term" value="P:attachment of GPI anchor to protein"/>
    <property type="evidence" value="ECO:0007669"/>
    <property type="project" value="TreeGrafter"/>
</dbReference>
<comment type="caution">
    <text evidence="2">The sequence shown here is derived from an EMBL/GenBank/DDBJ whole genome shotgun (WGS) entry which is preliminary data.</text>
</comment>
<dbReference type="Gene3D" id="3.40.630.10">
    <property type="entry name" value="Zn peptidases"/>
    <property type="match status" value="1"/>
</dbReference>
<proteinExistence type="predicted"/>
<gene>
    <name evidence="2" type="ORF">DMC30DRAFT_379139</name>
</gene>
<protein>
    <submittedName>
        <fullName evidence="2">GPI-anchor transamidase</fullName>
    </submittedName>
</protein>
<dbReference type="InterPro" id="IPR007246">
    <property type="entry name" value="Gaa1"/>
</dbReference>
<dbReference type="GO" id="GO:0042765">
    <property type="term" value="C:GPI-anchor transamidase complex"/>
    <property type="evidence" value="ECO:0007669"/>
    <property type="project" value="InterPro"/>
</dbReference>
<keyword evidence="1" id="KW-0812">Transmembrane</keyword>
<evidence type="ECO:0000313" key="2">
    <source>
        <dbReference type="EMBL" id="TNY19340.1"/>
    </source>
</evidence>
<dbReference type="STRING" id="5288.A0A5C5FRA5"/>
<name>A0A5C5FRA5_9BASI</name>
<dbReference type="EMBL" id="SOZI01000099">
    <property type="protein sequence ID" value="TNY19340.1"/>
    <property type="molecule type" value="Genomic_DNA"/>
</dbReference>
<evidence type="ECO:0000313" key="3">
    <source>
        <dbReference type="Proteomes" id="UP000311382"/>
    </source>
</evidence>
<keyword evidence="1" id="KW-0472">Membrane</keyword>
<dbReference type="PANTHER" id="PTHR13304:SF0">
    <property type="entry name" value="GLYCOSYLPHOSPHATIDYLINOSITOL ANCHOR ATTACHMENT 1 PROTEIN"/>
    <property type="match status" value="1"/>
</dbReference>
<evidence type="ECO:0000256" key="1">
    <source>
        <dbReference type="SAM" id="Phobius"/>
    </source>
</evidence>
<keyword evidence="1" id="KW-1133">Transmembrane helix</keyword>
<keyword evidence="3" id="KW-1185">Reference proteome</keyword>
<accession>A0A5C5FRA5</accession>
<dbReference type="Pfam" id="PF04114">
    <property type="entry name" value="Gaa1"/>
    <property type="match status" value="2"/>
</dbReference>
<dbReference type="Proteomes" id="UP000311382">
    <property type="component" value="Unassembled WGS sequence"/>
</dbReference>
<dbReference type="AlphaFoldDB" id="A0A5C5FRA5"/>
<dbReference type="PANTHER" id="PTHR13304">
    <property type="entry name" value="GLYCOSYLPHOSPHATIDYLINOSITOL ANCHOR ATTACHMENT 1 PROTEIN"/>
    <property type="match status" value="1"/>
</dbReference>
<sequence length="505" mass="54558">MATRLKALLGRGTPTAPLSEQASLRRALVRRQKLVDRLFAFAPHLRTLLLVAGLAYTLALPYKGLGRKHYISENALQPGHVNTYWNWADVHVADAYADKVAQWSQEGTSGEQRSRGIKAAFDELGLSTAQQRYTFELAHNSTVSGVNTYAILPAPKTDGAEALVLSASWLSRARDDDGSRRVNTRGVAIVLALANYFKKHSMWSKDIVFVVSDGYVEGAQAWLDSYHGYQQSKGANGNLPNLDFINSASRILRGTNIPTLLHSHDPAVSSPLPRFLAALPFARHPEVQHYAHAARNLLHQVALSADGRILGPEGAFGKYRIDAITLHGVPAEGPHGFHSLGRAIESLFRSLNNLLERFHQSFFLYLMTSVDSFVAVGNYLAAPILLGAGLTIQGLMTWAEAAAGAQGARPLKRAVGVLGAAAAAGAAQLRLVEAVDPTMSIHQVLLAATSPTGLWVLWRVFAREEAERWATEALRDWHVGGGWSLPVAVGIVGPLGVVHATAALL</sequence>